<dbReference type="KEGG" id="ske:Sked_18750"/>
<dbReference type="Gene3D" id="3.40.50.300">
    <property type="entry name" value="P-loop containing nucleotide triphosphate hydrolases"/>
    <property type="match status" value="1"/>
</dbReference>
<dbReference type="GO" id="GO:0055085">
    <property type="term" value="P:transmembrane transport"/>
    <property type="evidence" value="ECO:0007669"/>
    <property type="project" value="UniProtKB-ARBA"/>
</dbReference>
<keyword evidence="4" id="KW-0067">ATP-binding</keyword>
<gene>
    <name evidence="7" type="ordered locus">Sked_18750</name>
</gene>
<dbReference type="OrthoDB" id="3677453at2"/>
<keyword evidence="8" id="KW-1185">Reference proteome</keyword>
<dbReference type="GO" id="GO:0015833">
    <property type="term" value="P:peptide transport"/>
    <property type="evidence" value="ECO:0007669"/>
    <property type="project" value="InterPro"/>
</dbReference>
<dbReference type="InterPro" id="IPR003439">
    <property type="entry name" value="ABC_transporter-like_ATP-bd"/>
</dbReference>
<dbReference type="SUPFAM" id="SSF52540">
    <property type="entry name" value="P-loop containing nucleoside triphosphate hydrolases"/>
    <property type="match status" value="1"/>
</dbReference>
<feature type="region of interest" description="Disordered" evidence="5">
    <location>
        <begin position="270"/>
        <end position="298"/>
    </location>
</feature>
<dbReference type="PROSITE" id="PS00211">
    <property type="entry name" value="ABC_TRANSPORTER_1"/>
    <property type="match status" value="1"/>
</dbReference>
<dbReference type="SMART" id="SM00382">
    <property type="entry name" value="AAA"/>
    <property type="match status" value="1"/>
</dbReference>
<evidence type="ECO:0000256" key="1">
    <source>
        <dbReference type="ARBA" id="ARBA00005417"/>
    </source>
</evidence>
<sequence length="298" mass="31361">MSHEGVAADGTDGEHAPVQPTALLEVHDLRVAYGSTQVVHGVSLQVPPGGVLGIVGESGSGKTTVARAIAGELAPASGEVLLDGQVLPGTSRTVAQRRAVQVVYQDPYASLNPRMTVGQVLRELLTVHRVVPKSQVRARSLELLDLVRLPAQALDARPRQLSGGQRQRVAIARALALEPRVLVADEPTSALDVSVQRTVLDLVDDLRERLGLTVVLITHDLAVVRRLCDTVAVMRDGLVVEQSPADDFFRGPQHPYSRALLAAAPRLRKGGAAGTPAGAVGSPAEAATLPIPPDEDSL</sequence>
<dbReference type="GO" id="GO:0016887">
    <property type="term" value="F:ATP hydrolysis activity"/>
    <property type="evidence" value="ECO:0007669"/>
    <property type="project" value="InterPro"/>
</dbReference>
<feature type="compositionally biased region" description="Low complexity" evidence="5">
    <location>
        <begin position="274"/>
        <end position="284"/>
    </location>
</feature>
<evidence type="ECO:0000313" key="8">
    <source>
        <dbReference type="Proteomes" id="UP000000322"/>
    </source>
</evidence>
<dbReference type="Proteomes" id="UP000000322">
    <property type="component" value="Chromosome"/>
</dbReference>
<proteinExistence type="inferred from homology"/>
<dbReference type="PROSITE" id="PS50893">
    <property type="entry name" value="ABC_TRANSPORTER_2"/>
    <property type="match status" value="1"/>
</dbReference>
<evidence type="ECO:0000256" key="2">
    <source>
        <dbReference type="ARBA" id="ARBA00022448"/>
    </source>
</evidence>
<comment type="similarity">
    <text evidence="1">Belongs to the ABC transporter superfamily.</text>
</comment>
<evidence type="ECO:0000256" key="3">
    <source>
        <dbReference type="ARBA" id="ARBA00022741"/>
    </source>
</evidence>
<dbReference type="InterPro" id="IPR017871">
    <property type="entry name" value="ABC_transporter-like_CS"/>
</dbReference>
<dbReference type="CDD" id="cd03257">
    <property type="entry name" value="ABC_NikE_OppD_transporters"/>
    <property type="match status" value="1"/>
</dbReference>
<dbReference type="InterPro" id="IPR027417">
    <property type="entry name" value="P-loop_NTPase"/>
</dbReference>
<dbReference type="Pfam" id="PF00005">
    <property type="entry name" value="ABC_tran"/>
    <property type="match status" value="1"/>
</dbReference>
<evidence type="ECO:0000256" key="4">
    <source>
        <dbReference type="ARBA" id="ARBA00022840"/>
    </source>
</evidence>
<dbReference type="RefSeq" id="WP_012866869.1">
    <property type="nucleotide sequence ID" value="NC_013521.1"/>
</dbReference>
<dbReference type="Pfam" id="PF08352">
    <property type="entry name" value="oligo_HPY"/>
    <property type="match status" value="1"/>
</dbReference>
<feature type="domain" description="ABC transporter" evidence="6">
    <location>
        <begin position="24"/>
        <end position="261"/>
    </location>
</feature>
<dbReference type="GO" id="GO:0005524">
    <property type="term" value="F:ATP binding"/>
    <property type="evidence" value="ECO:0007669"/>
    <property type="project" value="UniProtKB-KW"/>
</dbReference>
<dbReference type="PANTHER" id="PTHR43776">
    <property type="entry name" value="TRANSPORT ATP-BINDING PROTEIN"/>
    <property type="match status" value="1"/>
</dbReference>
<keyword evidence="2" id="KW-0813">Transport</keyword>
<dbReference type="EMBL" id="CP001819">
    <property type="protein sequence ID" value="ACZ21800.1"/>
    <property type="molecule type" value="Genomic_DNA"/>
</dbReference>
<protein>
    <submittedName>
        <fullName evidence="7">ATPase component of various ABC-type transport systems with duplicated ATPase domain</fullName>
    </submittedName>
</protein>
<dbReference type="PANTHER" id="PTHR43776:SF7">
    <property type="entry name" value="D,D-DIPEPTIDE TRANSPORT ATP-BINDING PROTEIN DDPF-RELATED"/>
    <property type="match status" value="1"/>
</dbReference>
<dbReference type="InterPro" id="IPR003593">
    <property type="entry name" value="AAA+_ATPase"/>
</dbReference>
<accession>D1BH80</accession>
<dbReference type="InterPro" id="IPR050319">
    <property type="entry name" value="ABC_transp_ATP-bind"/>
</dbReference>
<dbReference type="InterPro" id="IPR013563">
    <property type="entry name" value="Oligopep_ABC_C"/>
</dbReference>
<evidence type="ECO:0000256" key="5">
    <source>
        <dbReference type="SAM" id="MobiDB-lite"/>
    </source>
</evidence>
<keyword evidence="3" id="KW-0547">Nucleotide-binding</keyword>
<evidence type="ECO:0000259" key="6">
    <source>
        <dbReference type="PROSITE" id="PS50893"/>
    </source>
</evidence>
<name>D1BH80_SANKS</name>
<reference evidence="7 8" key="1">
    <citation type="journal article" date="2009" name="Stand. Genomic Sci.">
        <title>Complete genome sequence of Sanguibacter keddieii type strain (ST-74).</title>
        <authorList>
            <person name="Ivanova N."/>
            <person name="Sikorski J."/>
            <person name="Sims D."/>
            <person name="Brettin T."/>
            <person name="Detter J.C."/>
            <person name="Han C."/>
            <person name="Lapidus A."/>
            <person name="Copeland A."/>
            <person name="Glavina Del Rio T."/>
            <person name="Nolan M."/>
            <person name="Chen F."/>
            <person name="Lucas S."/>
            <person name="Tice H."/>
            <person name="Cheng J.F."/>
            <person name="Bruce D."/>
            <person name="Goodwin L."/>
            <person name="Pitluck S."/>
            <person name="Pati A."/>
            <person name="Mavromatis K."/>
            <person name="Chen A."/>
            <person name="Palaniappan K."/>
            <person name="D'haeseleer P."/>
            <person name="Chain P."/>
            <person name="Bristow J."/>
            <person name="Eisen J.A."/>
            <person name="Markowitz V."/>
            <person name="Hugenholtz P."/>
            <person name="Goker M."/>
            <person name="Pukall R."/>
            <person name="Klenk H.P."/>
            <person name="Kyrpides N.C."/>
        </authorList>
    </citation>
    <scope>NUCLEOTIDE SEQUENCE [LARGE SCALE GENOMIC DNA]</scope>
    <source>
        <strain evidence="8">ATCC 51767 / DSM 10542 / NCFB 3025 / ST-74</strain>
    </source>
</reference>
<organism evidence="7 8">
    <name type="scientific">Sanguibacter keddieii (strain ATCC 51767 / DSM 10542 / NCFB 3025 / ST-74)</name>
    <dbReference type="NCBI Taxonomy" id="446469"/>
    <lineage>
        <taxon>Bacteria</taxon>
        <taxon>Bacillati</taxon>
        <taxon>Actinomycetota</taxon>
        <taxon>Actinomycetes</taxon>
        <taxon>Micrococcales</taxon>
        <taxon>Sanguibacteraceae</taxon>
        <taxon>Sanguibacter</taxon>
    </lineage>
</organism>
<dbReference type="AlphaFoldDB" id="D1BH80"/>
<evidence type="ECO:0000313" key="7">
    <source>
        <dbReference type="EMBL" id="ACZ21800.1"/>
    </source>
</evidence>
<dbReference type="eggNOG" id="COG4608">
    <property type="taxonomic scope" value="Bacteria"/>
</dbReference>
<dbReference type="STRING" id="446469.Sked_18750"/>
<dbReference type="HOGENOM" id="CLU_000604_1_23_11"/>